<dbReference type="InterPro" id="IPR017853">
    <property type="entry name" value="GH"/>
</dbReference>
<evidence type="ECO:0000256" key="1">
    <source>
        <dbReference type="SAM" id="SignalP"/>
    </source>
</evidence>
<dbReference type="EMBL" id="JARBHB010000013">
    <property type="protein sequence ID" value="KAJ8870303.1"/>
    <property type="molecule type" value="Genomic_DNA"/>
</dbReference>
<gene>
    <name evidence="2" type="ORF">PR048_029324</name>
</gene>
<evidence type="ECO:0008006" key="4">
    <source>
        <dbReference type="Google" id="ProtNLM"/>
    </source>
</evidence>
<evidence type="ECO:0000313" key="2">
    <source>
        <dbReference type="EMBL" id="KAJ8870303.1"/>
    </source>
</evidence>
<organism evidence="2 3">
    <name type="scientific">Dryococelus australis</name>
    <dbReference type="NCBI Taxonomy" id="614101"/>
    <lineage>
        <taxon>Eukaryota</taxon>
        <taxon>Metazoa</taxon>
        <taxon>Ecdysozoa</taxon>
        <taxon>Arthropoda</taxon>
        <taxon>Hexapoda</taxon>
        <taxon>Insecta</taxon>
        <taxon>Pterygota</taxon>
        <taxon>Neoptera</taxon>
        <taxon>Polyneoptera</taxon>
        <taxon>Phasmatodea</taxon>
        <taxon>Verophasmatodea</taxon>
        <taxon>Anareolatae</taxon>
        <taxon>Phasmatidae</taxon>
        <taxon>Eurycanthinae</taxon>
        <taxon>Dryococelus</taxon>
    </lineage>
</organism>
<name>A0ABQ9GDF0_9NEOP</name>
<sequence>MIGVLLLCCVAGGWAANLPVPDSVKLDWWQTALIYQMYPLSFKDGNGDGYGDFKGDSQALCTVASIRAGHPDYHF</sequence>
<feature type="signal peptide" evidence="1">
    <location>
        <begin position="1"/>
        <end position="15"/>
    </location>
</feature>
<dbReference type="Gene3D" id="3.20.20.80">
    <property type="entry name" value="Glycosidases"/>
    <property type="match status" value="1"/>
</dbReference>
<dbReference type="Proteomes" id="UP001159363">
    <property type="component" value="Chromosome 12"/>
</dbReference>
<accession>A0ABQ9GDF0</accession>
<reference evidence="2 3" key="1">
    <citation type="submission" date="2023-02" db="EMBL/GenBank/DDBJ databases">
        <title>LHISI_Scaffold_Assembly.</title>
        <authorList>
            <person name="Stuart O.P."/>
            <person name="Cleave R."/>
            <person name="Magrath M.J.L."/>
            <person name="Mikheyev A.S."/>
        </authorList>
    </citation>
    <scope>NUCLEOTIDE SEQUENCE [LARGE SCALE GENOMIC DNA]</scope>
    <source>
        <strain evidence="2">Daus_M_001</strain>
        <tissue evidence="2">Leg muscle</tissue>
    </source>
</reference>
<dbReference type="SUPFAM" id="SSF51445">
    <property type="entry name" value="(Trans)glycosidases"/>
    <property type="match status" value="1"/>
</dbReference>
<proteinExistence type="predicted"/>
<protein>
    <recommendedName>
        <fullName evidence="4">Alpha-amylase</fullName>
    </recommendedName>
</protein>
<feature type="chain" id="PRO_5046143404" description="Alpha-amylase" evidence="1">
    <location>
        <begin position="16"/>
        <end position="75"/>
    </location>
</feature>
<keyword evidence="1" id="KW-0732">Signal</keyword>
<keyword evidence="3" id="KW-1185">Reference proteome</keyword>
<comment type="caution">
    <text evidence="2">The sequence shown here is derived from an EMBL/GenBank/DDBJ whole genome shotgun (WGS) entry which is preliminary data.</text>
</comment>
<evidence type="ECO:0000313" key="3">
    <source>
        <dbReference type="Proteomes" id="UP001159363"/>
    </source>
</evidence>